<reference evidence="1 2" key="1">
    <citation type="journal article" date="2018" name="Front. Microbiol.">
        <title>Jumbo Bacteriophages Are Represented Within an Increasing Diversity of Environmental Viruses Infecting the Emerging Phytopathogen, Dickeya solani.</title>
        <authorList>
            <person name="Day A.W."/>
            <person name="Ahn J."/>
            <person name="Salmond G.P.C."/>
        </authorList>
    </citation>
    <scope>NUCLEOTIDE SEQUENCE [LARGE SCALE GENOMIC DNA]</scope>
</reference>
<protein>
    <submittedName>
        <fullName evidence="1">Uncharacterized protein</fullName>
    </submittedName>
</protein>
<name>A0A384ZZL3_9CAUD</name>
<evidence type="ECO:0000313" key="1">
    <source>
        <dbReference type="EMBL" id="AXG67675.1"/>
    </source>
</evidence>
<proteinExistence type="predicted"/>
<sequence>MKFRNAENVAALLVLNLKTYGDEKEKDLKRVLISASNLAELFGYTNNYIEPEKLKELEFHLRQRGYLFFVFESGIYGMLRISTLTNWPRIAMSRIEAALDLPLEDIESLINADSNDQGVPLDKENDLYPNTWSFDRIQQYFFKHLTDLDISAYTTRQAACLVQKHMRKHNIVPVKG</sequence>
<organism evidence="1 2">
    <name type="scientific">Dickeya phage vB_DsoM_JA33</name>
    <dbReference type="NCBI Taxonomy" id="2283032"/>
    <lineage>
        <taxon>Viruses</taxon>
        <taxon>Duplodnaviria</taxon>
        <taxon>Heunggongvirae</taxon>
        <taxon>Uroviricota</taxon>
        <taxon>Caudoviricetes</taxon>
        <taxon>Salmondvirus</taxon>
        <taxon>Salmondvirus JA11</taxon>
    </lineage>
</organism>
<accession>A0A384ZZL3</accession>
<evidence type="ECO:0000313" key="2">
    <source>
        <dbReference type="Proteomes" id="UP000263072"/>
    </source>
</evidence>
<dbReference type="EMBL" id="MH460462">
    <property type="protein sequence ID" value="AXG67675.1"/>
    <property type="molecule type" value="Genomic_DNA"/>
</dbReference>
<dbReference type="Proteomes" id="UP000263072">
    <property type="component" value="Segment"/>
</dbReference>
<gene>
    <name evidence="1" type="ORF">JA33_301</name>
</gene>